<dbReference type="GO" id="GO:0003700">
    <property type="term" value="F:DNA-binding transcription factor activity"/>
    <property type="evidence" value="ECO:0007669"/>
    <property type="project" value="InterPro"/>
</dbReference>
<feature type="binding site" evidence="7">
    <location>
        <position position="138"/>
    </location>
    <ligand>
        <name>Zn(2+)</name>
        <dbReference type="ChEBI" id="CHEBI:29105"/>
    </ligand>
</feature>
<dbReference type="Gene3D" id="3.30.1490.190">
    <property type="match status" value="1"/>
</dbReference>
<feature type="binding site" evidence="7">
    <location>
        <position position="141"/>
    </location>
    <ligand>
        <name>Zn(2+)</name>
        <dbReference type="ChEBI" id="CHEBI:29105"/>
    </ligand>
</feature>
<keyword evidence="7" id="KW-0479">Metal-binding</keyword>
<name>A0AAQ3L7J8_9BACT</name>
<evidence type="ECO:0000256" key="2">
    <source>
        <dbReference type="ARBA" id="ARBA00022491"/>
    </source>
</evidence>
<accession>A0AAQ3L7J8</accession>
<proteinExistence type="inferred from homology"/>
<dbReference type="InterPro" id="IPR043135">
    <property type="entry name" value="Fur_C"/>
</dbReference>
<evidence type="ECO:0000256" key="7">
    <source>
        <dbReference type="PIRSR" id="PIRSR602481-1"/>
    </source>
</evidence>
<dbReference type="RefSeq" id="WP_317832219.1">
    <property type="nucleotide sequence ID" value="NZ_CP136920.1"/>
</dbReference>
<comment type="cofactor">
    <cofactor evidence="7">
        <name>Zn(2+)</name>
        <dbReference type="ChEBI" id="CHEBI:29105"/>
    </cofactor>
    <text evidence="7">Binds 1 zinc ion per subunit.</text>
</comment>
<dbReference type="KEGG" id="puo:RZN69_15915"/>
<keyword evidence="2" id="KW-0678">Repressor</keyword>
<keyword evidence="5" id="KW-0238">DNA-binding</keyword>
<dbReference type="InterPro" id="IPR036390">
    <property type="entry name" value="WH_DNA-bd_sf"/>
</dbReference>
<keyword evidence="3 7" id="KW-0862">Zinc</keyword>
<dbReference type="Pfam" id="PF01475">
    <property type="entry name" value="FUR"/>
    <property type="match status" value="1"/>
</dbReference>
<reference evidence="9 10" key="1">
    <citation type="submission" date="2023-10" db="EMBL/GenBank/DDBJ databases">
        <title>Rubellicoccus peritrichatus gen. nov., sp. nov., isolated from an algae of coral reef tank.</title>
        <authorList>
            <person name="Luo J."/>
        </authorList>
    </citation>
    <scope>NUCLEOTIDE SEQUENCE [LARGE SCALE GENOMIC DNA]</scope>
    <source>
        <strain evidence="9 10">CR14</strain>
    </source>
</reference>
<dbReference type="GO" id="GO:0008270">
    <property type="term" value="F:zinc ion binding"/>
    <property type="evidence" value="ECO:0007669"/>
    <property type="project" value="TreeGrafter"/>
</dbReference>
<dbReference type="GO" id="GO:0000976">
    <property type="term" value="F:transcription cis-regulatory region binding"/>
    <property type="evidence" value="ECO:0007669"/>
    <property type="project" value="TreeGrafter"/>
</dbReference>
<keyword evidence="6" id="KW-0804">Transcription</keyword>
<keyword evidence="8" id="KW-0408">Iron</keyword>
<dbReference type="Proteomes" id="UP001304300">
    <property type="component" value="Chromosome"/>
</dbReference>
<evidence type="ECO:0000256" key="1">
    <source>
        <dbReference type="ARBA" id="ARBA00007957"/>
    </source>
</evidence>
<dbReference type="InterPro" id="IPR002481">
    <property type="entry name" value="FUR"/>
</dbReference>
<dbReference type="Gene3D" id="1.10.10.10">
    <property type="entry name" value="Winged helix-like DNA-binding domain superfamily/Winged helix DNA-binding domain"/>
    <property type="match status" value="1"/>
</dbReference>
<dbReference type="GO" id="GO:0045892">
    <property type="term" value="P:negative regulation of DNA-templated transcription"/>
    <property type="evidence" value="ECO:0007669"/>
    <property type="project" value="TreeGrafter"/>
</dbReference>
<evidence type="ECO:0000256" key="5">
    <source>
        <dbReference type="ARBA" id="ARBA00023125"/>
    </source>
</evidence>
<feature type="binding site" evidence="7">
    <location>
        <position position="96"/>
    </location>
    <ligand>
        <name>Zn(2+)</name>
        <dbReference type="ChEBI" id="CHEBI:29105"/>
    </ligand>
</feature>
<dbReference type="EMBL" id="CP136920">
    <property type="protein sequence ID" value="WOO40107.1"/>
    <property type="molecule type" value="Genomic_DNA"/>
</dbReference>
<organism evidence="9 10">
    <name type="scientific">Rubellicoccus peritrichatus</name>
    <dbReference type="NCBI Taxonomy" id="3080537"/>
    <lineage>
        <taxon>Bacteria</taxon>
        <taxon>Pseudomonadati</taxon>
        <taxon>Verrucomicrobiota</taxon>
        <taxon>Opitutia</taxon>
        <taxon>Puniceicoccales</taxon>
        <taxon>Cerasicoccaceae</taxon>
        <taxon>Rubellicoccus</taxon>
    </lineage>
</organism>
<evidence type="ECO:0000256" key="4">
    <source>
        <dbReference type="ARBA" id="ARBA00023015"/>
    </source>
</evidence>
<evidence type="ECO:0000256" key="3">
    <source>
        <dbReference type="ARBA" id="ARBA00022833"/>
    </source>
</evidence>
<dbReference type="PANTHER" id="PTHR33202">
    <property type="entry name" value="ZINC UPTAKE REGULATION PROTEIN"/>
    <property type="match status" value="1"/>
</dbReference>
<comment type="cofactor">
    <cofactor evidence="8">
        <name>Mn(2+)</name>
        <dbReference type="ChEBI" id="CHEBI:29035"/>
    </cofactor>
    <cofactor evidence="8">
        <name>Fe(2+)</name>
        <dbReference type="ChEBI" id="CHEBI:29033"/>
    </cofactor>
    <text evidence="8">Binds 1 Mn(2+) or Fe(2+) ion per subunit.</text>
</comment>
<keyword evidence="10" id="KW-1185">Reference proteome</keyword>
<protein>
    <submittedName>
        <fullName evidence="9">Transcriptional repressor</fullName>
    </submittedName>
</protein>
<dbReference type="AlphaFoldDB" id="A0AAQ3L7J8"/>
<feature type="binding site" evidence="7">
    <location>
        <position position="100"/>
    </location>
    <ligand>
        <name>Zn(2+)</name>
        <dbReference type="ChEBI" id="CHEBI:29105"/>
    </ligand>
</feature>
<comment type="similarity">
    <text evidence="1">Belongs to the Fur family.</text>
</comment>
<evidence type="ECO:0000256" key="6">
    <source>
        <dbReference type="ARBA" id="ARBA00023163"/>
    </source>
</evidence>
<feature type="binding site" evidence="8">
    <location>
        <position position="130"/>
    </location>
    <ligand>
        <name>Fe cation</name>
        <dbReference type="ChEBI" id="CHEBI:24875"/>
    </ligand>
</feature>
<sequence length="145" mass="16417">MILTDTDDLIKRCRDAGMRSTKLLRAALELLSQTDSPVSIQQCTEMSEELGACDQVTIYRLFERLEKVGIARRIGLHERAAHFILTDSFHHRHFVCCTSCGSVRALTDHCTLGHMEEHIAEETGYQKLYHELVFYGVCPKCSDAA</sequence>
<gene>
    <name evidence="9" type="ORF">RZN69_15915</name>
</gene>
<dbReference type="SUPFAM" id="SSF46785">
    <property type="entry name" value="Winged helix' DNA-binding domain"/>
    <property type="match status" value="1"/>
</dbReference>
<evidence type="ECO:0000313" key="10">
    <source>
        <dbReference type="Proteomes" id="UP001304300"/>
    </source>
</evidence>
<evidence type="ECO:0000313" key="9">
    <source>
        <dbReference type="EMBL" id="WOO40107.1"/>
    </source>
</evidence>
<dbReference type="InterPro" id="IPR036388">
    <property type="entry name" value="WH-like_DNA-bd_sf"/>
</dbReference>
<evidence type="ECO:0000256" key="8">
    <source>
        <dbReference type="PIRSR" id="PIRSR602481-2"/>
    </source>
</evidence>
<keyword evidence="4" id="KW-0805">Transcription regulation</keyword>
<dbReference type="GO" id="GO:1900376">
    <property type="term" value="P:regulation of secondary metabolite biosynthetic process"/>
    <property type="evidence" value="ECO:0007669"/>
    <property type="project" value="TreeGrafter"/>
</dbReference>
<dbReference type="PANTHER" id="PTHR33202:SF7">
    <property type="entry name" value="FERRIC UPTAKE REGULATION PROTEIN"/>
    <property type="match status" value="1"/>
</dbReference>
<feature type="binding site" evidence="8">
    <location>
        <position position="90"/>
    </location>
    <ligand>
        <name>Fe cation</name>
        <dbReference type="ChEBI" id="CHEBI:24875"/>
    </ligand>
</feature>